<reference evidence="2" key="1">
    <citation type="submission" date="2011-08" db="EMBL/GenBank/DDBJ databases">
        <authorList>
            <person name="Rombauts S."/>
        </authorList>
    </citation>
    <scope>NUCLEOTIDE SEQUENCE</scope>
    <source>
        <strain evidence="2">London</strain>
    </source>
</reference>
<dbReference type="EMBL" id="CAEY01000725">
    <property type="status" value="NOT_ANNOTATED_CDS"/>
    <property type="molecule type" value="Genomic_DNA"/>
</dbReference>
<evidence type="ECO:0000313" key="2">
    <source>
        <dbReference type="Proteomes" id="UP000015104"/>
    </source>
</evidence>
<reference evidence="1" key="2">
    <citation type="submission" date="2015-06" db="UniProtKB">
        <authorList>
            <consortium name="EnsemblMetazoa"/>
        </authorList>
    </citation>
    <scope>IDENTIFICATION</scope>
</reference>
<dbReference type="Proteomes" id="UP000015104">
    <property type="component" value="Unassembled WGS sequence"/>
</dbReference>
<proteinExistence type="predicted"/>
<protein>
    <recommendedName>
        <fullName evidence="3">Endonuclease/exonuclease/phosphatase domain-containing protein</fullName>
    </recommendedName>
</protein>
<dbReference type="HOGENOM" id="CLU_1919726_0_0_1"/>
<evidence type="ECO:0000313" key="1">
    <source>
        <dbReference type="EnsemblMetazoa" id="tetur284g00020.1"/>
    </source>
</evidence>
<dbReference type="AlphaFoldDB" id="T1KZ12"/>
<organism evidence="1 2">
    <name type="scientific">Tetranychus urticae</name>
    <name type="common">Two-spotted spider mite</name>
    <dbReference type="NCBI Taxonomy" id="32264"/>
    <lineage>
        <taxon>Eukaryota</taxon>
        <taxon>Metazoa</taxon>
        <taxon>Ecdysozoa</taxon>
        <taxon>Arthropoda</taxon>
        <taxon>Chelicerata</taxon>
        <taxon>Arachnida</taxon>
        <taxon>Acari</taxon>
        <taxon>Acariformes</taxon>
        <taxon>Trombidiformes</taxon>
        <taxon>Prostigmata</taxon>
        <taxon>Eleutherengona</taxon>
        <taxon>Raphignathae</taxon>
        <taxon>Tetranychoidea</taxon>
        <taxon>Tetranychidae</taxon>
        <taxon>Tetranychus</taxon>
    </lineage>
</organism>
<keyword evidence="2" id="KW-1185">Reference proteome</keyword>
<accession>T1KZ12</accession>
<evidence type="ECO:0008006" key="3">
    <source>
        <dbReference type="Google" id="ProtNLM"/>
    </source>
</evidence>
<dbReference type="EnsemblMetazoa" id="tetur284g00020.1">
    <property type="protein sequence ID" value="tetur284g00020.1"/>
    <property type="gene ID" value="tetur284g00020"/>
</dbReference>
<name>T1KZ12_TETUR</name>
<sequence length="147" mass="16618">MADVSGCASRAVCFFARGEIYAGLQEVNQQLISNHRGFRTWFEHALANTRFDEPMQKFETGVEYIHANRAENGIGIINCHRRTQEEALFWVLLRAILAKMITDGKDQALDQRQPCRAVLIVGDLNADITRTGTFEVCVTLIKARFIS</sequence>